<keyword evidence="8" id="KW-1185">Reference proteome</keyword>
<dbReference type="Proteomes" id="UP001230035">
    <property type="component" value="Unassembled WGS sequence"/>
</dbReference>
<name>A0ABT6XLB3_9FLAO</name>
<evidence type="ECO:0000313" key="7">
    <source>
        <dbReference type="EMBL" id="MDI9255880.1"/>
    </source>
</evidence>
<dbReference type="InterPro" id="IPR047589">
    <property type="entry name" value="DUF11_rpt"/>
</dbReference>
<evidence type="ECO:0000313" key="8">
    <source>
        <dbReference type="Proteomes" id="UP001230035"/>
    </source>
</evidence>
<gene>
    <name evidence="7" type="ORF">QHT84_00480</name>
</gene>
<accession>A0ABT6XLB3</accession>
<feature type="chain" id="PRO_5047452739" evidence="4">
    <location>
        <begin position="20"/>
        <end position="963"/>
    </location>
</feature>
<dbReference type="Pfam" id="PF24595">
    <property type="entry name" value="DUF7619"/>
    <property type="match status" value="1"/>
</dbReference>
<dbReference type="NCBIfam" id="TIGR01451">
    <property type="entry name" value="B_ant_repeat"/>
    <property type="match status" value="1"/>
</dbReference>
<sequence>MKKLYTFLLVAFIGFLGNAQIVNIPDANFKAKLLAASPTATIAYNSAGTKIKIDTNNDGNIQVSEALMVYQLYVSSSNTAITPTSIVDLTGLESFTNLRTFSCTNNNVSVLNLTPLVNLKVLSCGNNPLMSINLSSLVNLENLTCHSNQLTSLNLSNNNNLKTISCYNNSISNLSITNCNDLTSLDCSSNQLSSLDVSNKVNLTNLNCNNNIITDLNIANSYAFTSFSCAGNQLTSLDITNRLNLASLNCNNNQLTSLNITNDLALIDLSFFNNQIQTINLDPFINIETLALGGNPYTSPINLSTLVNLYWLDAQNIESVDVFPLNATSMPLLTNLKILKTDGSNLGNFNYALIPNLEQLLCRNTDLTNINSIPTTLITLVVQANQLTSLDLTAFTNLTAVNAYDNQITNLVLGNHPEMYFLTIGKNLFPNIDVSHLPALTTLQVNNSPNLVSCNIKNGASGFFGFSNCPNLLYICADEAEVVTAQNDIVTNAANWNGNPNCHVNTYCTFEPGGTFYTIQGNHRWDTTNNGCDTNDFLFPNMKFNISNGTTSTTFISSNDGTYHYDVPAGTYTVTPVLENPTYFTTTPSNTGNIVFPTAASPFIRDFCIRSLANNPDLEVAVYPLSNPRPGVNNLFIIVYKNKGGIPQNGSVNFSFDDAIQDMVSSTVTPNTQTSGNLTWNFSNLLPFETRSLMVTFNLNTPIETPPVESGDILNYGATITGILTDILPSDNSASVTQTVVNSQDPNDKTCAEGISVTPSMVGQYVHYVIRFENTGTANAINIVVKDVIDTTTFDIASLIPQNSSHSFYTRIINTNQVEFIFENINLPFDDANNDGYVAFKIKTKPTLVVGDTFSNTANIYFDYNYPITTNTFTTTVQSLRNPDFDFGSVFTLSPVPAQNTLTITPKENVVMSSASIYNTLGQLVQVNTNPGENIDVSGLQSGSYFIKIISDKGSATGKFIKE</sequence>
<dbReference type="InterPro" id="IPR032675">
    <property type="entry name" value="LRR_dom_sf"/>
</dbReference>
<keyword evidence="1" id="KW-0433">Leucine-rich repeat</keyword>
<evidence type="ECO:0000256" key="2">
    <source>
        <dbReference type="ARBA" id="ARBA00022729"/>
    </source>
</evidence>
<dbReference type="PANTHER" id="PTHR47566">
    <property type="match status" value="1"/>
</dbReference>
<evidence type="ECO:0000256" key="4">
    <source>
        <dbReference type="SAM" id="SignalP"/>
    </source>
</evidence>
<dbReference type="NCBIfam" id="TIGR04183">
    <property type="entry name" value="Por_Secre_tail"/>
    <property type="match status" value="1"/>
</dbReference>
<feature type="signal peptide" evidence="4">
    <location>
        <begin position="1"/>
        <end position="19"/>
    </location>
</feature>
<dbReference type="EMBL" id="JASGBP010000001">
    <property type="protein sequence ID" value="MDI9255880.1"/>
    <property type="molecule type" value="Genomic_DNA"/>
</dbReference>
<evidence type="ECO:0000256" key="1">
    <source>
        <dbReference type="ARBA" id="ARBA00022614"/>
    </source>
</evidence>
<dbReference type="Gene3D" id="3.80.10.10">
    <property type="entry name" value="Ribonuclease Inhibitor"/>
    <property type="match status" value="2"/>
</dbReference>
<dbReference type="PANTHER" id="PTHR47566:SF1">
    <property type="entry name" value="PROTEIN NUD1"/>
    <property type="match status" value="1"/>
</dbReference>
<comment type="caution">
    <text evidence="7">The sequence shown here is derived from an EMBL/GenBank/DDBJ whole genome shotgun (WGS) entry which is preliminary data.</text>
</comment>
<proteinExistence type="predicted"/>
<protein>
    <submittedName>
        <fullName evidence="7">T9SS type A sorting domain-containing protein</fullName>
    </submittedName>
</protein>
<dbReference type="RefSeq" id="WP_283237571.1">
    <property type="nucleotide sequence ID" value="NZ_JASGBP010000001.1"/>
</dbReference>
<evidence type="ECO:0000259" key="6">
    <source>
        <dbReference type="Pfam" id="PF24595"/>
    </source>
</evidence>
<keyword evidence="3" id="KW-0677">Repeat</keyword>
<dbReference type="InterPro" id="IPR055353">
    <property type="entry name" value="DUF7619"/>
</dbReference>
<dbReference type="InterPro" id="IPR026444">
    <property type="entry name" value="Secre_tail"/>
</dbReference>
<dbReference type="InterPro" id="IPR052574">
    <property type="entry name" value="CDIRP"/>
</dbReference>
<dbReference type="SUPFAM" id="SSF52058">
    <property type="entry name" value="L domain-like"/>
    <property type="match status" value="2"/>
</dbReference>
<dbReference type="Pfam" id="PF18962">
    <property type="entry name" value="Por_Secre_tail"/>
    <property type="match status" value="1"/>
</dbReference>
<feature type="domain" description="Secretion system C-terminal sorting" evidence="5">
    <location>
        <begin position="895"/>
        <end position="961"/>
    </location>
</feature>
<reference evidence="7 8" key="1">
    <citation type="submission" date="2023-05" db="EMBL/GenBank/DDBJ databases">
        <title>Flavobacterium sedimenti sp. nov., isolated from the sediment.</title>
        <authorList>
            <person name="Wu N."/>
        </authorList>
    </citation>
    <scope>NUCLEOTIDE SEQUENCE [LARGE SCALE GENOMIC DNA]</scope>
    <source>
        <strain evidence="7 8">YZ-48</strain>
    </source>
</reference>
<keyword evidence="2 4" id="KW-0732">Signal</keyword>
<feature type="domain" description="DUF7619" evidence="6">
    <location>
        <begin position="745"/>
        <end position="876"/>
    </location>
</feature>
<evidence type="ECO:0000259" key="5">
    <source>
        <dbReference type="Pfam" id="PF18962"/>
    </source>
</evidence>
<organism evidence="7 8">
    <name type="scientific">Flavobacterium sedimenticola</name>
    <dbReference type="NCBI Taxonomy" id="3043286"/>
    <lineage>
        <taxon>Bacteria</taxon>
        <taxon>Pseudomonadati</taxon>
        <taxon>Bacteroidota</taxon>
        <taxon>Flavobacteriia</taxon>
        <taxon>Flavobacteriales</taxon>
        <taxon>Flavobacteriaceae</taxon>
        <taxon>Flavobacterium</taxon>
    </lineage>
</organism>
<evidence type="ECO:0000256" key="3">
    <source>
        <dbReference type="ARBA" id="ARBA00022737"/>
    </source>
</evidence>